<name>A0AA37LN42_9PEZI</name>
<sequence length="125" mass="14590">MRVKRDAEYDELDERPKRKYQKDASGLRVPVVQDQTETGGSEEPSGESVFRLAWLFVEGWRHKLRKAGDMVERSRWEWELDGTATVCMHSRASSLTFGVMIADARQRVPEELNKKKKQRKSVHWA</sequence>
<reference evidence="2 3" key="1">
    <citation type="submission" date="2021-07" db="EMBL/GenBank/DDBJ databases">
        <title>Genome data of Colletotrichum spaethianum.</title>
        <authorList>
            <person name="Utami Y.D."/>
            <person name="Hiruma K."/>
        </authorList>
    </citation>
    <scope>NUCLEOTIDE SEQUENCE [LARGE SCALE GENOMIC DNA]</scope>
    <source>
        <strain evidence="2 3">MAFF 242679</strain>
    </source>
</reference>
<feature type="region of interest" description="Disordered" evidence="1">
    <location>
        <begin position="1"/>
        <end position="46"/>
    </location>
</feature>
<evidence type="ECO:0000313" key="3">
    <source>
        <dbReference type="Proteomes" id="UP001055172"/>
    </source>
</evidence>
<protein>
    <submittedName>
        <fullName evidence="2">Uncharacterized protein</fullName>
    </submittedName>
</protein>
<dbReference type="AlphaFoldDB" id="A0AA37LN42"/>
<organism evidence="2 3">
    <name type="scientific">Colletotrichum liriopes</name>
    <dbReference type="NCBI Taxonomy" id="708192"/>
    <lineage>
        <taxon>Eukaryota</taxon>
        <taxon>Fungi</taxon>
        <taxon>Dikarya</taxon>
        <taxon>Ascomycota</taxon>
        <taxon>Pezizomycotina</taxon>
        <taxon>Sordariomycetes</taxon>
        <taxon>Hypocreomycetidae</taxon>
        <taxon>Glomerellales</taxon>
        <taxon>Glomerellaceae</taxon>
        <taxon>Colletotrichum</taxon>
        <taxon>Colletotrichum spaethianum species complex</taxon>
    </lineage>
</organism>
<keyword evidence="3" id="KW-1185">Reference proteome</keyword>
<dbReference type="EMBL" id="BPPX01000003">
    <property type="protein sequence ID" value="GJC78700.1"/>
    <property type="molecule type" value="Genomic_DNA"/>
</dbReference>
<evidence type="ECO:0000313" key="2">
    <source>
        <dbReference type="EMBL" id="GJC78700.1"/>
    </source>
</evidence>
<comment type="caution">
    <text evidence="2">The sequence shown here is derived from an EMBL/GenBank/DDBJ whole genome shotgun (WGS) entry which is preliminary data.</text>
</comment>
<accession>A0AA37LN42</accession>
<dbReference type="Proteomes" id="UP001055172">
    <property type="component" value="Unassembled WGS sequence"/>
</dbReference>
<evidence type="ECO:0000256" key="1">
    <source>
        <dbReference type="SAM" id="MobiDB-lite"/>
    </source>
</evidence>
<proteinExistence type="predicted"/>
<gene>
    <name evidence="2" type="ORF">ColLi_01538</name>
</gene>